<keyword evidence="2" id="KW-1185">Reference proteome</keyword>
<evidence type="ECO:0000313" key="2">
    <source>
        <dbReference type="Proteomes" id="UP000612362"/>
    </source>
</evidence>
<gene>
    <name evidence="1" type="ORF">KSX_88570</name>
</gene>
<organism evidence="1 2">
    <name type="scientific">Ktedonospora formicarum</name>
    <dbReference type="NCBI Taxonomy" id="2778364"/>
    <lineage>
        <taxon>Bacteria</taxon>
        <taxon>Bacillati</taxon>
        <taxon>Chloroflexota</taxon>
        <taxon>Ktedonobacteria</taxon>
        <taxon>Ktedonobacterales</taxon>
        <taxon>Ktedonobacteraceae</taxon>
        <taxon>Ktedonospora</taxon>
    </lineage>
</organism>
<proteinExistence type="predicted"/>
<reference evidence="1" key="1">
    <citation type="submission" date="2020-10" db="EMBL/GenBank/DDBJ databases">
        <title>Taxonomic study of unclassified bacteria belonging to the class Ktedonobacteria.</title>
        <authorList>
            <person name="Yabe S."/>
            <person name="Wang C.M."/>
            <person name="Zheng Y."/>
            <person name="Sakai Y."/>
            <person name="Cavaletti L."/>
            <person name="Monciardini P."/>
            <person name="Donadio S."/>
        </authorList>
    </citation>
    <scope>NUCLEOTIDE SEQUENCE</scope>
    <source>
        <strain evidence="1">SOSP1-1</strain>
    </source>
</reference>
<dbReference type="Proteomes" id="UP000612362">
    <property type="component" value="Unassembled WGS sequence"/>
</dbReference>
<protein>
    <submittedName>
        <fullName evidence="1">Uncharacterized protein</fullName>
    </submittedName>
</protein>
<evidence type="ECO:0000313" key="1">
    <source>
        <dbReference type="EMBL" id="GHO50694.1"/>
    </source>
</evidence>
<comment type="caution">
    <text evidence="1">The sequence shown here is derived from an EMBL/GenBank/DDBJ whole genome shotgun (WGS) entry which is preliminary data.</text>
</comment>
<sequence length="170" mass="18737">MNKLKLIHSEEEYSLDKLLLSVAGSLPQNVVQNLSQPLRRVQQVANALGAIAALLGAEQVASQFREQEAVKAVAKGDEDLNGEQEGAHQAGIEQAIKVDKQGETRRVPDLWWWPEPRLGAHMPYIVSAGMGYCEDMGNLLDWVKSSLTMTLSLSLRRFLLARSAAANLFL</sequence>
<dbReference type="EMBL" id="BNJF01000009">
    <property type="protein sequence ID" value="GHO50694.1"/>
    <property type="molecule type" value="Genomic_DNA"/>
</dbReference>
<dbReference type="AlphaFoldDB" id="A0A8J3IGF2"/>
<dbReference type="RefSeq" id="WP_220199672.1">
    <property type="nucleotide sequence ID" value="NZ_BNJF01000009.1"/>
</dbReference>
<accession>A0A8J3IGF2</accession>
<name>A0A8J3IGF2_9CHLR</name>